<gene>
    <name evidence="1" type="ORF">A3A78_01845</name>
</gene>
<evidence type="ECO:0000313" key="1">
    <source>
        <dbReference type="EMBL" id="OGC55762.1"/>
    </source>
</evidence>
<organism evidence="1 2">
    <name type="scientific">candidate division WWE3 bacterium RIFCSPLOWO2_01_FULL_41_18</name>
    <dbReference type="NCBI Taxonomy" id="1802625"/>
    <lineage>
        <taxon>Bacteria</taxon>
        <taxon>Katanobacteria</taxon>
    </lineage>
</organism>
<evidence type="ECO:0000313" key="2">
    <source>
        <dbReference type="Proteomes" id="UP000176504"/>
    </source>
</evidence>
<comment type="caution">
    <text evidence="1">The sequence shown here is derived from an EMBL/GenBank/DDBJ whole genome shotgun (WGS) entry which is preliminary data.</text>
</comment>
<dbReference type="AlphaFoldDB" id="A0A1F4VET0"/>
<name>A0A1F4VET0_UNCKA</name>
<dbReference type="Proteomes" id="UP000176504">
    <property type="component" value="Unassembled WGS sequence"/>
</dbReference>
<sequence>MRIQRARNLNDALVRMKEDEGLDAAVCQGENPSTGRTRFTIISRVVDVSHEVREAVGGMGFHSFGSHFDGDFYQVWCELMSINDLMQALRESLVKSPEP</sequence>
<accession>A0A1F4VET0</accession>
<protein>
    <submittedName>
        <fullName evidence="1">Uncharacterized protein</fullName>
    </submittedName>
</protein>
<proteinExistence type="predicted"/>
<reference evidence="1 2" key="1">
    <citation type="journal article" date="2016" name="Nat. Commun.">
        <title>Thousands of microbial genomes shed light on interconnected biogeochemical processes in an aquifer system.</title>
        <authorList>
            <person name="Anantharaman K."/>
            <person name="Brown C.T."/>
            <person name="Hug L.A."/>
            <person name="Sharon I."/>
            <person name="Castelle C.J."/>
            <person name="Probst A.J."/>
            <person name="Thomas B.C."/>
            <person name="Singh A."/>
            <person name="Wilkins M.J."/>
            <person name="Karaoz U."/>
            <person name="Brodie E.L."/>
            <person name="Williams K.H."/>
            <person name="Hubbard S.S."/>
            <person name="Banfield J.F."/>
        </authorList>
    </citation>
    <scope>NUCLEOTIDE SEQUENCE [LARGE SCALE GENOMIC DNA]</scope>
</reference>
<dbReference type="EMBL" id="MEVI01000001">
    <property type="protein sequence ID" value="OGC55762.1"/>
    <property type="molecule type" value="Genomic_DNA"/>
</dbReference>